<dbReference type="NCBIfam" id="TIGR02595">
    <property type="entry name" value="PEP_CTERM"/>
    <property type="match status" value="1"/>
</dbReference>
<organism evidence="1">
    <name type="scientific">Singulisphaera sp. Ch08</name>
    <dbReference type="NCBI Taxonomy" id="3120278"/>
    <lineage>
        <taxon>Bacteria</taxon>
        <taxon>Pseudomonadati</taxon>
        <taxon>Planctomycetota</taxon>
        <taxon>Planctomycetia</taxon>
        <taxon>Isosphaerales</taxon>
        <taxon>Isosphaeraceae</taxon>
        <taxon>Singulisphaera</taxon>
    </lineage>
</organism>
<dbReference type="AlphaFoldDB" id="A0AAU7CL04"/>
<name>A0AAU7CL04_9BACT</name>
<reference evidence="1" key="1">
    <citation type="submission" date="2024-05" db="EMBL/GenBank/DDBJ databases">
        <title>Planctomycetes of the genus Singulisphaera possess chitinolytic capabilities.</title>
        <authorList>
            <person name="Ivanova A."/>
        </authorList>
    </citation>
    <scope>NUCLEOTIDE SEQUENCE</scope>
    <source>
        <strain evidence="1">Ch08T</strain>
    </source>
</reference>
<sequence length="296" mass="31816">MERSILSGFTPHFCLTLTLLGATLSTARADNIPAYTVTDLGTGKPEISTDIDGNGIVIAPDGQRAYTFPNTNNHLSDLQSVLPLIPPLNNAPIHSPMTYGDPNNAYSRVDDGFLNENGLFVGRNIVGVAGHIAGAGSLVFASQRQADGSFGALTPLWSSPNNYSTSGQIAEAKFLNNQDQILGVGGITSGPSSYNSKDFYLFDMKSNTRTDLKDFLPGWHLESALGLDDQGRMLLSAYKWDSQSGTQFHSFLLTPSHLVLSEPVTVPEPTSLATLLLGLGYLALHRSRRRESSGSR</sequence>
<gene>
    <name evidence="1" type="ORF">V5E97_07855</name>
</gene>
<dbReference type="InterPro" id="IPR013424">
    <property type="entry name" value="Ice-binding_C"/>
</dbReference>
<protein>
    <submittedName>
        <fullName evidence="1">PEP-CTERM sorting domain-containing protein</fullName>
    </submittedName>
</protein>
<dbReference type="EMBL" id="CP155447">
    <property type="protein sequence ID" value="XBH05935.1"/>
    <property type="molecule type" value="Genomic_DNA"/>
</dbReference>
<dbReference type="RefSeq" id="WP_406698786.1">
    <property type="nucleotide sequence ID" value="NZ_CP155447.1"/>
</dbReference>
<accession>A0AAU7CL04</accession>
<evidence type="ECO:0000313" key="1">
    <source>
        <dbReference type="EMBL" id="XBH05935.1"/>
    </source>
</evidence>
<proteinExistence type="predicted"/>